<dbReference type="SUPFAM" id="SSF54001">
    <property type="entry name" value="Cysteine proteinases"/>
    <property type="match status" value="1"/>
</dbReference>
<accession>A3VM46</accession>
<dbReference type="Gene3D" id="3.30.2140.10">
    <property type="entry name" value="Arylamine N-acetyltransferase"/>
    <property type="match status" value="1"/>
</dbReference>
<dbReference type="RefSeq" id="WP_008329762.1">
    <property type="nucleotide sequence ID" value="NZ_CH902578.1"/>
</dbReference>
<sequence>MDFDLTAYLARLELPTPGSGREGLFRLHRAHMTHVPFENTEPLLGRVPSLAPDDLFDKMVTRRRGGYCFEHNGLYAGALRALGYEITPLLGRVRNGAPEGGARTHQAHLVDIDGETWLTDVGFGGHSPLVPLALRFDVEHDAPNGRYRFRADAASGETVIERLAGADWVSLWGFDDYPVRPVDIEAANVVTACWDKAPFPANLMASFHGPGGRVTLFNRAFSRGLPPDLDTRMIADADDLASVLREEFTLDLTADEVAAIWRKVEGAPVSR</sequence>
<dbReference type="Gene3D" id="2.40.128.150">
    <property type="entry name" value="Cysteine proteinases"/>
    <property type="match status" value="1"/>
</dbReference>
<comment type="caution">
    <text evidence="3">The sequence shown here is derived from an EMBL/GenBank/DDBJ whole genome shotgun (WGS) entry which is preliminary data.</text>
</comment>
<dbReference type="HOGENOM" id="CLU_049918_1_1_5"/>
<dbReference type="OrthoDB" id="7181050at2"/>
<protein>
    <submittedName>
        <fullName evidence="3">N-hydroxyarylamine O-acetyltransferase</fullName>
    </submittedName>
</protein>
<evidence type="ECO:0000313" key="4">
    <source>
        <dbReference type="Proteomes" id="UP000002931"/>
    </source>
</evidence>
<gene>
    <name evidence="3" type="ORF">RB2654_06197</name>
</gene>
<dbReference type="eggNOG" id="COG2162">
    <property type="taxonomic scope" value="Bacteria"/>
</dbReference>
<keyword evidence="3" id="KW-0808">Transferase</keyword>
<reference evidence="3 4" key="1">
    <citation type="journal article" date="2010" name="J. Bacteriol.">
        <title>Genome sequences of Pelagibaca bermudensis HTCC2601T and Maritimibacter alkaliphilus HTCC2654T, the type strains of two marine Roseobacter genera.</title>
        <authorList>
            <person name="Thrash J.C."/>
            <person name="Cho J.C."/>
            <person name="Ferriera S."/>
            <person name="Johnson J."/>
            <person name="Vergin K.L."/>
            <person name="Giovannoni S.J."/>
        </authorList>
    </citation>
    <scope>NUCLEOTIDE SEQUENCE [LARGE SCALE GENOMIC DNA]</scope>
    <source>
        <strain evidence="3 4">HTCC2654</strain>
    </source>
</reference>
<dbReference type="GO" id="GO:0016407">
    <property type="term" value="F:acetyltransferase activity"/>
    <property type="evidence" value="ECO:0007669"/>
    <property type="project" value="InterPro"/>
</dbReference>
<organism evidence="3 4">
    <name type="scientific">Maritimibacter alkaliphilus HTCC2654</name>
    <dbReference type="NCBI Taxonomy" id="314271"/>
    <lineage>
        <taxon>Bacteria</taxon>
        <taxon>Pseudomonadati</taxon>
        <taxon>Pseudomonadota</taxon>
        <taxon>Alphaproteobacteria</taxon>
        <taxon>Rhodobacterales</taxon>
        <taxon>Roseobacteraceae</taxon>
        <taxon>Maritimibacter</taxon>
    </lineage>
</organism>
<dbReference type="AlphaFoldDB" id="A3VM46"/>
<evidence type="ECO:0000313" key="3">
    <source>
        <dbReference type="EMBL" id="EAQ10676.1"/>
    </source>
</evidence>
<keyword evidence="4" id="KW-1185">Reference proteome</keyword>
<evidence type="ECO:0000256" key="2">
    <source>
        <dbReference type="RuleBase" id="RU003452"/>
    </source>
</evidence>
<proteinExistence type="inferred from homology"/>
<dbReference type="PANTHER" id="PTHR11786:SF0">
    <property type="entry name" value="ARYLAMINE N-ACETYLTRANSFERASE 4-RELATED"/>
    <property type="match status" value="1"/>
</dbReference>
<dbReference type="PANTHER" id="PTHR11786">
    <property type="entry name" value="N-HYDROXYARYLAMINE O-ACETYLTRANSFERASE"/>
    <property type="match status" value="1"/>
</dbReference>
<dbReference type="EMBL" id="AAMT01000028">
    <property type="protein sequence ID" value="EAQ10676.1"/>
    <property type="molecule type" value="Genomic_DNA"/>
</dbReference>
<comment type="similarity">
    <text evidence="1 2">Belongs to the arylamine N-acetyltransferase family.</text>
</comment>
<dbReference type="InterPro" id="IPR001447">
    <property type="entry name" value="Arylamine_N-AcTrfase"/>
</dbReference>
<evidence type="ECO:0000256" key="1">
    <source>
        <dbReference type="ARBA" id="ARBA00006547"/>
    </source>
</evidence>
<dbReference type="PRINTS" id="PR01543">
    <property type="entry name" value="ANATRNSFRASE"/>
</dbReference>
<dbReference type="Pfam" id="PF00797">
    <property type="entry name" value="Acetyltransf_2"/>
    <property type="match status" value="1"/>
</dbReference>
<name>A3VM46_9RHOB</name>
<dbReference type="InterPro" id="IPR038765">
    <property type="entry name" value="Papain-like_cys_pep_sf"/>
</dbReference>
<dbReference type="Proteomes" id="UP000002931">
    <property type="component" value="Unassembled WGS sequence"/>
</dbReference>
<dbReference type="STRING" id="314271.RB2654_06197"/>